<sequence length="113" mass="11689">MTRHFSRLRAVLSMATGVLLMLCIATAWIQPRPQQSSGGGGSAASQAPRAVSDRCDAVLGPAHHYCLTSELGDTEPVAAQSAVPEQGGWLLLFSSAAISGAIGLSLMAGRGRR</sequence>
<evidence type="ECO:0000313" key="1">
    <source>
        <dbReference type="EMBL" id="MEJ8640186.1"/>
    </source>
</evidence>
<evidence type="ECO:0000313" key="2">
    <source>
        <dbReference type="Proteomes" id="UP001377168"/>
    </source>
</evidence>
<organism evidence="1 2">
    <name type="scientific">Streptomyces achmelvichensis</name>
    <dbReference type="NCBI Taxonomy" id="3134111"/>
    <lineage>
        <taxon>Bacteria</taxon>
        <taxon>Bacillati</taxon>
        <taxon>Actinomycetota</taxon>
        <taxon>Actinomycetes</taxon>
        <taxon>Kitasatosporales</taxon>
        <taxon>Streptomycetaceae</taxon>
        <taxon>Streptomyces</taxon>
    </lineage>
</organism>
<reference evidence="1" key="1">
    <citation type="submission" date="2024-03" db="EMBL/GenBank/DDBJ databases">
        <title>Novel Streptomyces species of biotechnological and ecological value are a feature of Machair soil.</title>
        <authorList>
            <person name="Prole J.R."/>
            <person name="Goodfellow M."/>
            <person name="Allenby N."/>
            <person name="Ward A.C."/>
        </authorList>
    </citation>
    <scope>NUCLEOTIDE SEQUENCE</scope>
    <source>
        <strain evidence="1">MS2.AVA.5</strain>
    </source>
</reference>
<comment type="caution">
    <text evidence="1">The sequence shown here is derived from an EMBL/GenBank/DDBJ whole genome shotgun (WGS) entry which is preliminary data.</text>
</comment>
<name>A0ACC6Q982_9ACTN</name>
<protein>
    <submittedName>
        <fullName evidence="1">Uncharacterized protein</fullName>
    </submittedName>
</protein>
<dbReference type="EMBL" id="JBBKAJ010000039">
    <property type="protein sequence ID" value="MEJ8640186.1"/>
    <property type="molecule type" value="Genomic_DNA"/>
</dbReference>
<keyword evidence="2" id="KW-1185">Reference proteome</keyword>
<proteinExistence type="predicted"/>
<accession>A0ACC6Q982</accession>
<dbReference type="Proteomes" id="UP001377168">
    <property type="component" value="Unassembled WGS sequence"/>
</dbReference>
<gene>
    <name evidence="1" type="ORF">WKI67_43670</name>
</gene>